<name>A0A6P8PBP0_GEOSA</name>
<dbReference type="OrthoDB" id="9905507at2759"/>
<dbReference type="AlphaFoldDB" id="A0A6P8PBP0"/>
<accession>A0A6P8PBP0</accession>
<dbReference type="InParanoid" id="A0A6P8PBP0"/>
<reference evidence="3" key="1">
    <citation type="submission" date="2025-08" db="UniProtKB">
        <authorList>
            <consortium name="RefSeq"/>
        </authorList>
    </citation>
    <scope>IDENTIFICATION</scope>
</reference>
<keyword evidence="2" id="KW-1185">Reference proteome</keyword>
<evidence type="ECO:0000313" key="2">
    <source>
        <dbReference type="Proteomes" id="UP000515159"/>
    </source>
</evidence>
<sequence length="594" mass="66687">MAQRLLVGFDVLDKYSQKILAKHSKSKYPENTKAMHSVNAPLISDFESECDPISAARTDIEVLKSFLETKEDEKSLIHKQTSSLLEPLATARRRIRSNILRPFSIPKDQKLKPAHQKGDDEDLCKMYGEVGKLIANRTQRVKQSQVGRCMHSKLANQNSRKLCCKQDSSDHKKECLKITLHPSDTASEDKADFVSLSLEDEIKKSDVKILSIKKHRTNSPNLSVNETYPIIYNDKFSCRFLKKTQSTSVTDPASCDSLSEKREKHAIYRKASPVIQNSLEYARALLERRQNQSCNLYLKKNEKQTKISSKQNISIHILAANDTSEILQFKPSPILSISKSALETEVPVNKLTSKSISFPGRKHEPTSYGLILHGINPAIHLKSTLKSKTHCVSLCQPVTCTCSCFHTNSSLDEMVKWEYVSIAKPLSAPGYKKNIFPRKDIALNDSKLQSPHSQQEDSVKVVPSGNVESSNISGMTRSLIYEDYKETTVKSISSQQADFTEETPTDTKLDDKELYLDITNGQDPQQNCRSNKPSPMQDPQTQLDNKATQMQEATASKAAAAGTFSIRSRPIINIPTAHGIVYELEEVNENDIEQ</sequence>
<dbReference type="RefSeq" id="XP_033772936.1">
    <property type="nucleotide sequence ID" value="XM_033917045.1"/>
</dbReference>
<protein>
    <submittedName>
        <fullName evidence="3">Uncharacterized protein C1orf141 homolog isoform X1</fullName>
    </submittedName>
</protein>
<evidence type="ECO:0000256" key="1">
    <source>
        <dbReference type="SAM" id="MobiDB-lite"/>
    </source>
</evidence>
<gene>
    <name evidence="3" type="primary">C12H1orf141</name>
</gene>
<feature type="region of interest" description="Disordered" evidence="1">
    <location>
        <begin position="520"/>
        <end position="544"/>
    </location>
</feature>
<organism evidence="2 3">
    <name type="scientific">Geotrypetes seraphini</name>
    <name type="common">Gaboon caecilian</name>
    <name type="synonym">Caecilia seraphini</name>
    <dbReference type="NCBI Taxonomy" id="260995"/>
    <lineage>
        <taxon>Eukaryota</taxon>
        <taxon>Metazoa</taxon>
        <taxon>Chordata</taxon>
        <taxon>Craniata</taxon>
        <taxon>Vertebrata</taxon>
        <taxon>Euteleostomi</taxon>
        <taxon>Amphibia</taxon>
        <taxon>Gymnophiona</taxon>
        <taxon>Geotrypetes</taxon>
    </lineage>
</organism>
<dbReference type="CTD" id="112907916"/>
<evidence type="ECO:0000313" key="3">
    <source>
        <dbReference type="RefSeq" id="XP_033772936.1"/>
    </source>
</evidence>
<dbReference type="GeneID" id="117346865"/>
<dbReference type="Proteomes" id="UP000515159">
    <property type="component" value="Chromosome 12"/>
</dbReference>
<dbReference type="KEGG" id="gsh:117346865"/>
<feature type="region of interest" description="Disordered" evidence="1">
    <location>
        <begin position="447"/>
        <end position="467"/>
    </location>
</feature>
<proteinExistence type="predicted"/>